<gene>
    <name evidence="2" type="ORF">g.8729</name>
</gene>
<feature type="compositionally biased region" description="Basic and acidic residues" evidence="1">
    <location>
        <begin position="284"/>
        <end position="297"/>
    </location>
</feature>
<evidence type="ECO:0000256" key="1">
    <source>
        <dbReference type="SAM" id="MobiDB-lite"/>
    </source>
</evidence>
<protein>
    <submittedName>
        <fullName evidence="2">Uncharacterized protein</fullName>
    </submittedName>
</protein>
<feature type="compositionally biased region" description="Polar residues" evidence="1">
    <location>
        <begin position="401"/>
        <end position="412"/>
    </location>
</feature>
<feature type="region of interest" description="Disordered" evidence="1">
    <location>
        <begin position="256"/>
        <end position="324"/>
    </location>
</feature>
<name>A0A1B6LDC9_9HEMI</name>
<reference evidence="2" key="1">
    <citation type="submission" date="2015-11" db="EMBL/GenBank/DDBJ databases">
        <title>De novo transcriptome assembly of four potential Pierce s Disease insect vectors from Arizona vineyards.</title>
        <authorList>
            <person name="Tassone E.E."/>
        </authorList>
    </citation>
    <scope>NUCLEOTIDE SEQUENCE</scope>
</reference>
<sequence length="450" mass="50438">MSDLEMTPDRSAVGNLQTVQSAYKKTLESAEKLNSPTSDELVRRFSRELKIRGSSEKKVIRSPSARKIGSLRRRSKENAPQIKRNLSLNVPSSHASRHHFYPINSLRRGKPNTVSNGLPDPLFPPADNSEEHFRNFKNQCMAGMMDSQRESLGMTLEPCDFDLTSFGVLTRSQTRRASSFHGCDLSKVPTSVPSSFKPSNRSSVDTTIWKNAEDFLKDEKPEEQSVTGRPSVLKLRSQNAGMVMAKAKLFNTMVDSDGGASTSSKSKSANNGSKEIKKRNSSKSSKERKVQKKDSKNSSKKVKRDNSVPKQQPTDIKPMHIRPGREEIISNVSSGKENLSKTRTQVVQNSLSRTPLWVGKNVQSRIRENTNNVFTPVKNSPLRERNNYNSPRSGLPRHSSKFSTPGKSPRVTCQTLTDNRATLTKNVSYTPRRSPRQLLLKSRHNNLNCK</sequence>
<feature type="region of interest" description="Disordered" evidence="1">
    <location>
        <begin position="56"/>
        <end position="79"/>
    </location>
</feature>
<proteinExistence type="predicted"/>
<accession>A0A1B6LDC9</accession>
<dbReference type="AlphaFoldDB" id="A0A1B6LDC9"/>
<evidence type="ECO:0000313" key="2">
    <source>
        <dbReference type="EMBL" id="JAT21708.1"/>
    </source>
</evidence>
<feature type="compositionally biased region" description="Low complexity" evidence="1">
    <location>
        <begin position="256"/>
        <end position="273"/>
    </location>
</feature>
<feature type="region of interest" description="Disordered" evidence="1">
    <location>
        <begin position="430"/>
        <end position="450"/>
    </location>
</feature>
<dbReference type="EMBL" id="GEBQ01018269">
    <property type="protein sequence ID" value="JAT21708.1"/>
    <property type="molecule type" value="Transcribed_RNA"/>
</dbReference>
<organism evidence="2">
    <name type="scientific">Graphocephala atropunctata</name>
    <dbReference type="NCBI Taxonomy" id="36148"/>
    <lineage>
        <taxon>Eukaryota</taxon>
        <taxon>Metazoa</taxon>
        <taxon>Ecdysozoa</taxon>
        <taxon>Arthropoda</taxon>
        <taxon>Hexapoda</taxon>
        <taxon>Insecta</taxon>
        <taxon>Pterygota</taxon>
        <taxon>Neoptera</taxon>
        <taxon>Paraneoptera</taxon>
        <taxon>Hemiptera</taxon>
        <taxon>Auchenorrhyncha</taxon>
        <taxon>Membracoidea</taxon>
        <taxon>Cicadellidae</taxon>
        <taxon>Cicadellinae</taxon>
        <taxon>Cicadellini</taxon>
        <taxon>Graphocephala</taxon>
    </lineage>
</organism>
<feature type="region of interest" description="Disordered" evidence="1">
    <location>
        <begin position="373"/>
        <end position="412"/>
    </location>
</feature>